<reference evidence="1 2" key="1">
    <citation type="journal article" date="2018" name="Front. Plant Sci.">
        <title>Red Clover (Trifolium pratense) and Zigzag Clover (T. medium) - A Picture of Genomic Similarities and Differences.</title>
        <authorList>
            <person name="Dluhosova J."/>
            <person name="Istvanek J."/>
            <person name="Nedelnik J."/>
            <person name="Repkova J."/>
        </authorList>
    </citation>
    <scope>NUCLEOTIDE SEQUENCE [LARGE SCALE GENOMIC DNA]</scope>
    <source>
        <strain evidence="2">cv. 10/8</strain>
        <tissue evidence="1">Leaf</tissue>
    </source>
</reference>
<sequence length="52" mass="5548">MVYTPRAIGVITDAIPRGSCPTQSNSGSVIVSTNLWLSDDSAIYTCKAEETK</sequence>
<name>A0A392UFQ1_9FABA</name>
<protein>
    <submittedName>
        <fullName evidence="1">Uncharacterized protein</fullName>
    </submittedName>
</protein>
<dbReference type="EMBL" id="LXQA010778459">
    <property type="protein sequence ID" value="MCI70565.1"/>
    <property type="molecule type" value="Genomic_DNA"/>
</dbReference>
<evidence type="ECO:0000313" key="1">
    <source>
        <dbReference type="EMBL" id="MCI70565.1"/>
    </source>
</evidence>
<evidence type="ECO:0000313" key="2">
    <source>
        <dbReference type="Proteomes" id="UP000265520"/>
    </source>
</evidence>
<comment type="caution">
    <text evidence="1">The sequence shown here is derived from an EMBL/GenBank/DDBJ whole genome shotgun (WGS) entry which is preliminary data.</text>
</comment>
<keyword evidence="2" id="KW-1185">Reference proteome</keyword>
<organism evidence="1 2">
    <name type="scientific">Trifolium medium</name>
    <dbReference type="NCBI Taxonomy" id="97028"/>
    <lineage>
        <taxon>Eukaryota</taxon>
        <taxon>Viridiplantae</taxon>
        <taxon>Streptophyta</taxon>
        <taxon>Embryophyta</taxon>
        <taxon>Tracheophyta</taxon>
        <taxon>Spermatophyta</taxon>
        <taxon>Magnoliopsida</taxon>
        <taxon>eudicotyledons</taxon>
        <taxon>Gunneridae</taxon>
        <taxon>Pentapetalae</taxon>
        <taxon>rosids</taxon>
        <taxon>fabids</taxon>
        <taxon>Fabales</taxon>
        <taxon>Fabaceae</taxon>
        <taxon>Papilionoideae</taxon>
        <taxon>50 kb inversion clade</taxon>
        <taxon>NPAAA clade</taxon>
        <taxon>Hologalegina</taxon>
        <taxon>IRL clade</taxon>
        <taxon>Trifolieae</taxon>
        <taxon>Trifolium</taxon>
    </lineage>
</organism>
<dbReference type="Proteomes" id="UP000265520">
    <property type="component" value="Unassembled WGS sequence"/>
</dbReference>
<proteinExistence type="predicted"/>
<dbReference type="AlphaFoldDB" id="A0A392UFQ1"/>
<accession>A0A392UFQ1</accession>